<feature type="signal peptide" evidence="1">
    <location>
        <begin position="1"/>
        <end position="26"/>
    </location>
</feature>
<evidence type="ECO:0000313" key="3">
    <source>
        <dbReference type="Proteomes" id="UP000476176"/>
    </source>
</evidence>
<dbReference type="AlphaFoldDB" id="A0A6G0MLC6"/>
<name>A0A6G0MLC6_9STRA</name>
<reference evidence="2 3" key="1">
    <citation type="submission" date="2018-09" db="EMBL/GenBank/DDBJ databases">
        <title>Genomic investigation of the strawberry pathogen Phytophthora fragariae indicates pathogenicity is determined by transcriptional variation in three key races.</title>
        <authorList>
            <person name="Adams T.M."/>
            <person name="Armitage A.D."/>
            <person name="Sobczyk M.K."/>
            <person name="Bates H.J."/>
            <person name="Dunwell J.M."/>
            <person name="Nellist C.F."/>
            <person name="Harrison R.J."/>
        </authorList>
    </citation>
    <scope>NUCLEOTIDE SEQUENCE [LARGE SCALE GENOMIC DNA]</scope>
    <source>
        <strain evidence="2 3">BC-23</strain>
    </source>
</reference>
<keyword evidence="1" id="KW-0732">Signal</keyword>
<gene>
    <name evidence="2" type="ORF">PF004_g27164</name>
</gene>
<dbReference type="Proteomes" id="UP000476176">
    <property type="component" value="Unassembled WGS sequence"/>
</dbReference>
<feature type="chain" id="PRO_5026300511" description="RxLR effector protein" evidence="1">
    <location>
        <begin position="27"/>
        <end position="57"/>
    </location>
</feature>
<accession>A0A6G0MLC6</accession>
<sequence>MKGTIIRGAPLSIVLIRFGATSFMWCVPPPKCIYIWCACFAAAPSASCQSPGFQMQV</sequence>
<evidence type="ECO:0000313" key="2">
    <source>
        <dbReference type="EMBL" id="KAE9172810.1"/>
    </source>
</evidence>
<evidence type="ECO:0008006" key="4">
    <source>
        <dbReference type="Google" id="ProtNLM"/>
    </source>
</evidence>
<comment type="caution">
    <text evidence="2">The sequence shown here is derived from an EMBL/GenBank/DDBJ whole genome shotgun (WGS) entry which is preliminary data.</text>
</comment>
<proteinExistence type="predicted"/>
<organism evidence="2 3">
    <name type="scientific">Phytophthora fragariae</name>
    <dbReference type="NCBI Taxonomy" id="53985"/>
    <lineage>
        <taxon>Eukaryota</taxon>
        <taxon>Sar</taxon>
        <taxon>Stramenopiles</taxon>
        <taxon>Oomycota</taxon>
        <taxon>Peronosporomycetes</taxon>
        <taxon>Peronosporales</taxon>
        <taxon>Peronosporaceae</taxon>
        <taxon>Phytophthora</taxon>
    </lineage>
</organism>
<dbReference type="EMBL" id="QXGC01003835">
    <property type="protein sequence ID" value="KAE9172810.1"/>
    <property type="molecule type" value="Genomic_DNA"/>
</dbReference>
<evidence type="ECO:0000256" key="1">
    <source>
        <dbReference type="SAM" id="SignalP"/>
    </source>
</evidence>
<protein>
    <recommendedName>
        <fullName evidence="4">RxLR effector protein</fullName>
    </recommendedName>
</protein>